<gene>
    <name evidence="1" type="ORF">BHLFYP23_00621</name>
</gene>
<sequence>MSVKEVVLTLNGQNYALRKNTEGEYEAVITAPEESGYTQPEHAYVMELRITDQSGTIVIDKNHDTFGSKMKLAVVERVPPVISPVFPTESAYLTERTVQIQFDVTDDDSGVKKDTISLQIDAGTMLTKQLTKISVIEGYHCTYVTALKEGVHILRIKAEDRDGNAIEKIVTFKVDTTAPSLNISEPSDHIALNVPTCRIVGITNDTTSAPCTVTINVNEKEQGHVPVNGDGTFLKEVLLEEGVNLIRIKSTDRAGNYAEVVRNVTYNFDAPQVLGVKIVPNPVSAGKFFEIIVNATD</sequence>
<dbReference type="Gene3D" id="2.60.40.10">
    <property type="entry name" value="Immunoglobulins"/>
    <property type="match status" value="2"/>
</dbReference>
<dbReference type="EMBL" id="CACRSY010000014">
    <property type="protein sequence ID" value="VYT20771.1"/>
    <property type="molecule type" value="Genomic_DNA"/>
</dbReference>
<dbReference type="RefSeq" id="WP_156342568.1">
    <property type="nucleotide sequence ID" value="NZ_CACRSY010000014.1"/>
</dbReference>
<dbReference type="AlphaFoldDB" id="A0A6N2UXA9"/>
<name>A0A6N2UXA9_BLAHA</name>
<evidence type="ECO:0000313" key="1">
    <source>
        <dbReference type="EMBL" id="VYT20771.1"/>
    </source>
</evidence>
<organism evidence="1">
    <name type="scientific">Blautia hansenii</name>
    <name type="common">Ruminococcus hansenii</name>
    <dbReference type="NCBI Taxonomy" id="1322"/>
    <lineage>
        <taxon>Bacteria</taxon>
        <taxon>Bacillati</taxon>
        <taxon>Bacillota</taxon>
        <taxon>Clostridia</taxon>
        <taxon>Lachnospirales</taxon>
        <taxon>Lachnospiraceae</taxon>
        <taxon>Blautia</taxon>
    </lineage>
</organism>
<protein>
    <recommendedName>
        <fullName evidence="2">Bacillopeptidase F</fullName>
    </recommendedName>
</protein>
<evidence type="ECO:0008006" key="2">
    <source>
        <dbReference type="Google" id="ProtNLM"/>
    </source>
</evidence>
<proteinExistence type="predicted"/>
<dbReference type="Pfam" id="PF09136">
    <property type="entry name" value="Glucodextran_B"/>
    <property type="match status" value="1"/>
</dbReference>
<dbReference type="InterPro" id="IPR013783">
    <property type="entry name" value="Ig-like_fold"/>
</dbReference>
<accession>A0A6N2UXA9</accession>
<reference evidence="1" key="1">
    <citation type="submission" date="2019-11" db="EMBL/GenBank/DDBJ databases">
        <authorList>
            <person name="Feng L."/>
        </authorList>
    </citation>
    <scope>NUCLEOTIDE SEQUENCE</scope>
    <source>
        <strain evidence="1">BhanseniiLFYP23</strain>
    </source>
</reference>